<name>A0ABS4XV82_GLUPR</name>
<protein>
    <submittedName>
        <fullName evidence="5">ArsR family transcriptional regulator</fullName>
    </submittedName>
</protein>
<dbReference type="NCBIfam" id="NF033788">
    <property type="entry name" value="HTH_metalloreg"/>
    <property type="match status" value="1"/>
</dbReference>
<evidence type="ECO:0000313" key="6">
    <source>
        <dbReference type="Proteomes" id="UP001195422"/>
    </source>
</evidence>
<dbReference type="RefSeq" id="WP_188948217.1">
    <property type="nucleotide sequence ID" value="NZ_BMPH01000006.1"/>
</dbReference>
<keyword evidence="2" id="KW-0238">DNA-binding</keyword>
<dbReference type="SMART" id="SM00418">
    <property type="entry name" value="HTH_ARSR"/>
    <property type="match status" value="1"/>
</dbReference>
<dbReference type="EMBL" id="JAGIOJ010000001">
    <property type="protein sequence ID" value="MBP2399628.1"/>
    <property type="molecule type" value="Genomic_DNA"/>
</dbReference>
<sequence>MTSEPVVEPMRDQIIDGDLLDMSVLVLKTLSDPARLQILWALCQEDRTLSELAQQVGVTPTIASQLLTRLRTAGVLQTRKSGRHMIYSMRDERAREYIRQTLDFARYRMEQQADGEAS</sequence>
<keyword evidence="3" id="KW-0804">Transcription</keyword>
<comment type="caution">
    <text evidence="5">The sequence shown here is derived from an EMBL/GenBank/DDBJ whole genome shotgun (WGS) entry which is preliminary data.</text>
</comment>
<dbReference type="SUPFAM" id="SSF46785">
    <property type="entry name" value="Winged helix' DNA-binding domain"/>
    <property type="match status" value="1"/>
</dbReference>
<gene>
    <name evidence="5" type="ORF">JOF39_002709</name>
</gene>
<keyword evidence="1" id="KW-0805">Transcription regulation</keyword>
<evidence type="ECO:0000256" key="1">
    <source>
        <dbReference type="ARBA" id="ARBA00023015"/>
    </source>
</evidence>
<dbReference type="InterPro" id="IPR051011">
    <property type="entry name" value="Metal_resp_trans_reg"/>
</dbReference>
<accession>A0ABS4XV82</accession>
<dbReference type="PANTHER" id="PTHR43132:SF8">
    <property type="entry name" value="HTH-TYPE TRANSCRIPTIONAL REGULATOR KMTR"/>
    <property type="match status" value="1"/>
</dbReference>
<evidence type="ECO:0000256" key="2">
    <source>
        <dbReference type="ARBA" id="ARBA00023125"/>
    </source>
</evidence>
<dbReference type="Gene3D" id="1.10.10.10">
    <property type="entry name" value="Winged helix-like DNA-binding domain superfamily/Winged helix DNA-binding domain"/>
    <property type="match status" value="1"/>
</dbReference>
<keyword evidence="6" id="KW-1185">Reference proteome</keyword>
<dbReference type="InterPro" id="IPR036390">
    <property type="entry name" value="WH_DNA-bd_sf"/>
</dbReference>
<dbReference type="InterPro" id="IPR036388">
    <property type="entry name" value="WH-like_DNA-bd_sf"/>
</dbReference>
<dbReference type="Pfam" id="PF01022">
    <property type="entry name" value="HTH_5"/>
    <property type="match status" value="1"/>
</dbReference>
<dbReference type="CDD" id="cd00090">
    <property type="entry name" value="HTH_ARSR"/>
    <property type="match status" value="1"/>
</dbReference>
<organism evidence="5 6">
    <name type="scientific">Glutamicibacter protophormiae</name>
    <name type="common">Brevibacterium protophormiae</name>
    <dbReference type="NCBI Taxonomy" id="37930"/>
    <lineage>
        <taxon>Bacteria</taxon>
        <taxon>Bacillati</taxon>
        <taxon>Actinomycetota</taxon>
        <taxon>Actinomycetes</taxon>
        <taxon>Micrococcales</taxon>
        <taxon>Micrococcaceae</taxon>
        <taxon>Glutamicibacter</taxon>
    </lineage>
</organism>
<reference evidence="5 6" key="1">
    <citation type="submission" date="2021-03" db="EMBL/GenBank/DDBJ databases">
        <title>Sequencing the genomes of 1000 actinobacteria strains.</title>
        <authorList>
            <person name="Klenk H.-P."/>
        </authorList>
    </citation>
    <scope>NUCLEOTIDE SEQUENCE [LARGE SCALE GENOMIC DNA]</scope>
    <source>
        <strain evidence="5 6">DSM 20168</strain>
    </source>
</reference>
<feature type="domain" description="HTH arsR-type" evidence="4">
    <location>
        <begin position="15"/>
        <end position="109"/>
    </location>
</feature>
<evidence type="ECO:0000256" key="3">
    <source>
        <dbReference type="ARBA" id="ARBA00023163"/>
    </source>
</evidence>
<dbReference type="PROSITE" id="PS50987">
    <property type="entry name" value="HTH_ARSR_2"/>
    <property type="match status" value="1"/>
</dbReference>
<dbReference type="InterPro" id="IPR001845">
    <property type="entry name" value="HTH_ArsR_DNA-bd_dom"/>
</dbReference>
<dbReference type="PRINTS" id="PR00778">
    <property type="entry name" value="HTHARSR"/>
</dbReference>
<evidence type="ECO:0000313" key="5">
    <source>
        <dbReference type="EMBL" id="MBP2399628.1"/>
    </source>
</evidence>
<dbReference type="Proteomes" id="UP001195422">
    <property type="component" value="Unassembled WGS sequence"/>
</dbReference>
<evidence type="ECO:0000259" key="4">
    <source>
        <dbReference type="PROSITE" id="PS50987"/>
    </source>
</evidence>
<proteinExistence type="predicted"/>
<dbReference type="InterPro" id="IPR011991">
    <property type="entry name" value="ArsR-like_HTH"/>
</dbReference>
<dbReference type="PANTHER" id="PTHR43132">
    <property type="entry name" value="ARSENICAL RESISTANCE OPERON REPRESSOR ARSR-RELATED"/>
    <property type="match status" value="1"/>
</dbReference>